<dbReference type="VEuPathDB" id="FungiDB:PPTG_16460"/>
<dbReference type="Proteomes" id="UP000053236">
    <property type="component" value="Unassembled WGS sequence"/>
</dbReference>
<protein>
    <submittedName>
        <fullName evidence="1">Uncharacterized protein</fullName>
    </submittedName>
</protein>
<sequence length="669" mass="74647">MTDGIPPLLVVELLFRAKNTVAHLSHVVEAVSLYLDSSVELPLHKACKFNSLKLLNRLYASSSILLQQTKNETGYYWSLRTLIRRETHYRQFQFTKSLMEAIRTQNLEIITWICTKFPRKTVTPEVVELATTTGSLPILQYFCDNDNTVLADRRFVAKRNVGFRVEWGSQILSAAIASHRGDIVWWLDNTVTASFDWNKALTTAVISGDILMAEWLLSQGAMWSRRSRGRCMAHDVVSQGRLDVLRWLENRDCLDDIVGLVVIAAQCGHLEIVRWLIDRDVVEGGDLTHLGKEASLAIHIAAVNGHLQVAKYLRIRAQIPTSAVECVLQRAEQSTQLRELSVQLDTKNEATRVSWKTAAIAAGRGHLDVVRWLCEEYADGQEVNLFVDYKTDKKISAAMDTAARNGRLEVLEYLHNLQKSIDTPLKKRKRDEMSPPSPICSKAAMDEAAANGHLSVVQWLHENRTEGCSIEAVDAAAAGGHLDVVRWLHEHRKEGCTTAAMDGAARNGHLEMIQWLNDNTSAGCTTAAMDHSAMNGHIAVVKWLHEHRNEECTVAAMNGAAANGFLNVVKFLHCNRTEGCTTAAMDNSAKGGHLQIVQWLHCHREEGCTRAAIDNAAASGHFEVFLFLRYVCSQTCTVKTVQAASGKGSQQILAWIRANYRALRNVRQQ</sequence>
<dbReference type="PANTHER" id="PTHR46586">
    <property type="entry name" value="ANKYRIN REPEAT-CONTAINING PROTEIN"/>
    <property type="match status" value="1"/>
</dbReference>
<dbReference type="InterPro" id="IPR052050">
    <property type="entry name" value="SecEffector_AnkRepeat"/>
</dbReference>
<accession>W2G2H5</accession>
<dbReference type="InterPro" id="IPR002110">
    <property type="entry name" value="Ankyrin_rpt"/>
</dbReference>
<reference evidence="1" key="1">
    <citation type="submission" date="2013-11" db="EMBL/GenBank/DDBJ databases">
        <title>The Genome Sequence of Phytophthora parasitica CJ02B3.</title>
        <authorList>
            <consortium name="The Broad Institute Genomics Platform"/>
            <person name="Russ C."/>
            <person name="Tyler B."/>
            <person name="Panabieres F."/>
            <person name="Shan W."/>
            <person name="Tripathy S."/>
            <person name="Grunwald N."/>
            <person name="Machado M."/>
            <person name="Johnson C.S."/>
            <person name="Arredondo F."/>
            <person name="Hong C."/>
            <person name="Coffey M."/>
            <person name="Young S.K."/>
            <person name="Zeng Q."/>
            <person name="Gargeya S."/>
            <person name="Fitzgerald M."/>
            <person name="Abouelleil A."/>
            <person name="Alvarado L."/>
            <person name="Chapman S.B."/>
            <person name="Gainer-Dewar J."/>
            <person name="Goldberg J."/>
            <person name="Griggs A."/>
            <person name="Gujja S."/>
            <person name="Hansen M."/>
            <person name="Howarth C."/>
            <person name="Imamovic A."/>
            <person name="Ireland A."/>
            <person name="Larimer J."/>
            <person name="McCowan C."/>
            <person name="Murphy C."/>
            <person name="Pearson M."/>
            <person name="Poon T.W."/>
            <person name="Priest M."/>
            <person name="Roberts A."/>
            <person name="Saif S."/>
            <person name="Shea T."/>
            <person name="Sykes S."/>
            <person name="Wortman J."/>
            <person name="Nusbaum C."/>
            <person name="Birren B."/>
        </authorList>
    </citation>
    <scope>NUCLEOTIDE SEQUENCE [LARGE SCALE GENOMIC DNA]</scope>
    <source>
        <strain evidence="1">CJ02B3</strain>
    </source>
</reference>
<name>W2G2H5_PHYNI</name>
<dbReference type="PANTHER" id="PTHR46586:SF3">
    <property type="entry name" value="ANKYRIN REPEAT-CONTAINING PROTEIN"/>
    <property type="match status" value="1"/>
</dbReference>
<dbReference type="SMART" id="SM00248">
    <property type="entry name" value="ANK"/>
    <property type="match status" value="8"/>
</dbReference>
<dbReference type="Gene3D" id="1.25.40.20">
    <property type="entry name" value="Ankyrin repeat-containing domain"/>
    <property type="match status" value="3"/>
</dbReference>
<dbReference type="InterPro" id="IPR036770">
    <property type="entry name" value="Ankyrin_rpt-contain_sf"/>
</dbReference>
<evidence type="ECO:0000313" key="1">
    <source>
        <dbReference type="EMBL" id="ETK77248.1"/>
    </source>
</evidence>
<dbReference type="AlphaFoldDB" id="W2G2H5"/>
<organism evidence="1">
    <name type="scientific">Phytophthora nicotianae</name>
    <name type="common">Potato buckeye rot agent</name>
    <name type="synonym">Phytophthora parasitica</name>
    <dbReference type="NCBI Taxonomy" id="4792"/>
    <lineage>
        <taxon>Eukaryota</taxon>
        <taxon>Sar</taxon>
        <taxon>Stramenopiles</taxon>
        <taxon>Oomycota</taxon>
        <taxon>Peronosporomycetes</taxon>
        <taxon>Peronosporales</taxon>
        <taxon>Peronosporaceae</taxon>
        <taxon>Phytophthora</taxon>
    </lineage>
</organism>
<dbReference type="Pfam" id="PF13637">
    <property type="entry name" value="Ank_4"/>
    <property type="match status" value="1"/>
</dbReference>
<proteinExistence type="predicted"/>
<dbReference type="SUPFAM" id="SSF48403">
    <property type="entry name" value="Ankyrin repeat"/>
    <property type="match status" value="2"/>
</dbReference>
<gene>
    <name evidence="1" type="ORF">L915_16492</name>
</gene>
<dbReference type="EMBL" id="KI688473">
    <property type="protein sequence ID" value="ETK77248.1"/>
    <property type="molecule type" value="Genomic_DNA"/>
</dbReference>